<protein>
    <submittedName>
        <fullName evidence="2">Uncharacterized protein</fullName>
    </submittedName>
</protein>
<reference evidence="2 3" key="1">
    <citation type="submission" date="2017-07" db="EMBL/GenBank/DDBJ databases">
        <title>Tamlnaduibacter salinus (Mi-7) genome sequencing.</title>
        <authorList>
            <person name="Verma A."/>
            <person name="Krishnamurthi S."/>
        </authorList>
    </citation>
    <scope>NUCLEOTIDE SEQUENCE [LARGE SCALE GENOMIC DNA]</scope>
    <source>
        <strain evidence="2 3">Mi-7</strain>
    </source>
</reference>
<dbReference type="Proteomes" id="UP000218332">
    <property type="component" value="Unassembled WGS sequence"/>
</dbReference>
<feature type="region of interest" description="Disordered" evidence="1">
    <location>
        <begin position="87"/>
        <end position="111"/>
    </location>
</feature>
<keyword evidence="3" id="KW-1185">Reference proteome</keyword>
<evidence type="ECO:0000313" key="3">
    <source>
        <dbReference type="Proteomes" id="UP000218332"/>
    </source>
</evidence>
<dbReference type="EMBL" id="NMPM01000155">
    <property type="protein sequence ID" value="PAV24493.1"/>
    <property type="molecule type" value="Genomic_DNA"/>
</dbReference>
<name>A0A2A2I0F5_9GAMM</name>
<comment type="caution">
    <text evidence="2">The sequence shown here is derived from an EMBL/GenBank/DDBJ whole genome shotgun (WGS) entry which is preliminary data.</text>
</comment>
<proteinExistence type="predicted"/>
<sequence>MDLNNRFLKAAMASSFLFVVGCSSSSDSNTVTRTGQAIDGYLLNAEACVDVNFNSRCDDSEPKSTTSSASADKGRFEIRGIQPEFRNAPTLVRARPNQTFDTDTPESALKDPYDLRAPASAKVVTPLTTLVQQRAEDLIASGSTVDDAVGAAKQQIQQTWD</sequence>
<organism evidence="2 3">
    <name type="scientific">Tamilnaduibacter salinus</name>
    <dbReference type="NCBI Taxonomy" id="1484056"/>
    <lineage>
        <taxon>Bacteria</taxon>
        <taxon>Pseudomonadati</taxon>
        <taxon>Pseudomonadota</taxon>
        <taxon>Gammaproteobacteria</taxon>
        <taxon>Pseudomonadales</taxon>
        <taxon>Marinobacteraceae</taxon>
        <taxon>Tamilnaduibacter</taxon>
    </lineage>
</organism>
<gene>
    <name evidence="2" type="ORF">CF392_15975</name>
</gene>
<dbReference type="PROSITE" id="PS51257">
    <property type="entry name" value="PROKAR_LIPOPROTEIN"/>
    <property type="match status" value="1"/>
</dbReference>
<dbReference type="RefSeq" id="WP_095612399.1">
    <property type="nucleotide sequence ID" value="NZ_NMPM01000155.1"/>
</dbReference>
<accession>A0A2A2I0F5</accession>
<dbReference type="AlphaFoldDB" id="A0A2A2I0F5"/>
<evidence type="ECO:0000313" key="2">
    <source>
        <dbReference type="EMBL" id="PAV24493.1"/>
    </source>
</evidence>
<evidence type="ECO:0000256" key="1">
    <source>
        <dbReference type="SAM" id="MobiDB-lite"/>
    </source>
</evidence>